<dbReference type="AlphaFoldDB" id="A0A9P4VP01"/>
<gene>
    <name evidence="1" type="ORF">M501DRAFT_993106</name>
</gene>
<protein>
    <submittedName>
        <fullName evidence="1">Uncharacterized protein</fullName>
    </submittedName>
</protein>
<dbReference type="EMBL" id="MU006097">
    <property type="protein sequence ID" value="KAF2838258.1"/>
    <property type="molecule type" value="Genomic_DNA"/>
</dbReference>
<evidence type="ECO:0000313" key="1">
    <source>
        <dbReference type="EMBL" id="KAF2838258.1"/>
    </source>
</evidence>
<evidence type="ECO:0000313" key="2">
    <source>
        <dbReference type="Proteomes" id="UP000799429"/>
    </source>
</evidence>
<comment type="caution">
    <text evidence="1">The sequence shown here is derived from an EMBL/GenBank/DDBJ whole genome shotgun (WGS) entry which is preliminary data.</text>
</comment>
<accession>A0A9P4VP01</accession>
<proteinExistence type="predicted"/>
<dbReference type="Proteomes" id="UP000799429">
    <property type="component" value="Unassembled WGS sequence"/>
</dbReference>
<sequence length="152" mass="17385">MIATDFVLPFLDPVSELFPELDLGVAAAFWLQLQKEGLTINSVKPRSLLHTRLASTSFSYLNDDHKVGPIRNVTGFHSQIIQSSMINRKRRVSNERDTSPKPRRYPCRWNHDDSEIWPMSSASIDLPYLLLLGVRCPKLQEAQRRLASPMQP</sequence>
<name>A0A9P4VP01_9PEZI</name>
<keyword evidence="2" id="KW-1185">Reference proteome</keyword>
<reference evidence="1" key="1">
    <citation type="journal article" date="2020" name="Stud. Mycol.">
        <title>101 Dothideomycetes genomes: a test case for predicting lifestyles and emergence of pathogens.</title>
        <authorList>
            <person name="Haridas S."/>
            <person name="Albert R."/>
            <person name="Binder M."/>
            <person name="Bloem J."/>
            <person name="Labutti K."/>
            <person name="Salamov A."/>
            <person name="Andreopoulos B."/>
            <person name="Baker S."/>
            <person name="Barry K."/>
            <person name="Bills G."/>
            <person name="Bluhm B."/>
            <person name="Cannon C."/>
            <person name="Castanera R."/>
            <person name="Culley D."/>
            <person name="Daum C."/>
            <person name="Ezra D."/>
            <person name="Gonzalez J."/>
            <person name="Henrissat B."/>
            <person name="Kuo A."/>
            <person name="Liang C."/>
            <person name="Lipzen A."/>
            <person name="Lutzoni F."/>
            <person name="Magnuson J."/>
            <person name="Mondo S."/>
            <person name="Nolan M."/>
            <person name="Ohm R."/>
            <person name="Pangilinan J."/>
            <person name="Park H.-J."/>
            <person name="Ramirez L."/>
            <person name="Alfaro M."/>
            <person name="Sun H."/>
            <person name="Tritt A."/>
            <person name="Yoshinaga Y."/>
            <person name="Zwiers L.-H."/>
            <person name="Turgeon B."/>
            <person name="Goodwin S."/>
            <person name="Spatafora J."/>
            <person name="Crous P."/>
            <person name="Grigoriev I."/>
        </authorList>
    </citation>
    <scope>NUCLEOTIDE SEQUENCE</scope>
    <source>
        <strain evidence="1">CBS 101060</strain>
    </source>
</reference>
<organism evidence="1 2">
    <name type="scientific">Patellaria atrata CBS 101060</name>
    <dbReference type="NCBI Taxonomy" id="1346257"/>
    <lineage>
        <taxon>Eukaryota</taxon>
        <taxon>Fungi</taxon>
        <taxon>Dikarya</taxon>
        <taxon>Ascomycota</taxon>
        <taxon>Pezizomycotina</taxon>
        <taxon>Dothideomycetes</taxon>
        <taxon>Dothideomycetes incertae sedis</taxon>
        <taxon>Patellariales</taxon>
        <taxon>Patellariaceae</taxon>
        <taxon>Patellaria</taxon>
    </lineage>
</organism>